<keyword evidence="2" id="KW-1185">Reference proteome</keyword>
<sequence length="33" mass="3657">MLLFYTSVFMNGVNSEKSVTGKQDQRSKTSAMA</sequence>
<dbReference type="KEGG" id="mehf:MmiHf6_16650"/>
<evidence type="ECO:0000313" key="2">
    <source>
        <dbReference type="Proteomes" id="UP001302978"/>
    </source>
</evidence>
<evidence type="ECO:0000313" key="1">
    <source>
        <dbReference type="EMBL" id="WNY24334.1"/>
    </source>
</evidence>
<dbReference type="AlphaFoldDB" id="A0AA96ZTA3"/>
<protein>
    <submittedName>
        <fullName evidence="1">Uncharacterized protein</fullName>
    </submittedName>
</protein>
<organism evidence="1 2">
    <name type="scientific">Methanimicrococcus hongohii</name>
    <dbReference type="NCBI Taxonomy" id="3028295"/>
    <lineage>
        <taxon>Archaea</taxon>
        <taxon>Methanobacteriati</taxon>
        <taxon>Methanobacteriota</taxon>
        <taxon>Stenosarchaea group</taxon>
        <taxon>Methanomicrobia</taxon>
        <taxon>Methanosarcinales</taxon>
        <taxon>Methanosarcinaceae</taxon>
        <taxon>Methanimicrococcus</taxon>
    </lineage>
</organism>
<dbReference type="EMBL" id="CP131059">
    <property type="protein sequence ID" value="WNY24334.1"/>
    <property type="molecule type" value="Genomic_DNA"/>
</dbReference>
<dbReference type="Proteomes" id="UP001302978">
    <property type="component" value="Chromosome"/>
</dbReference>
<proteinExistence type="predicted"/>
<accession>A0AA96ZTA3</accession>
<gene>
    <name evidence="1" type="ORF">MmiHf6_16650</name>
</gene>
<name>A0AA96ZTA3_9EURY</name>
<reference evidence="1 2" key="1">
    <citation type="submission" date="2023-07" db="EMBL/GenBank/DDBJ databases">
        <title>Closed genoem sequence of Methanomicrococcus sp. Hf6.</title>
        <authorList>
            <person name="Poehlein A."/>
            <person name="Protasov E."/>
            <person name="Platt K."/>
            <person name="Reeh H."/>
            <person name="Daniel R."/>
            <person name="Brune A."/>
        </authorList>
    </citation>
    <scope>NUCLEOTIDE SEQUENCE [LARGE SCALE GENOMIC DNA]</scope>
    <source>
        <strain evidence="1 2">Hf6</strain>
    </source>
</reference>